<sequence length="411" mass="44915">MATIALNWELGAALGHVGRYLPIALRLRERGHRPVLVLRDISQAAAVLAPHRLEFVQAPVWLIPVTGLPPDLNFTETLYRFGFLDPGGLLSMTMAWRRLWELLQPQLLIFDHAPTALLAARGLHVPRVLLGNSFAVPPRVRPLPRFRWWTRGQSEHGRLAETEERTTRHCNVVLKQLEAPPIAQVADLFEAEATYLCARPQLDVYGERQAGQGGEYIGPINSLGMGADPLWPAGDGPRVFAYLKSDYKHLEPLLGALAKSRARCLIYAGGLPEQVRKRHESERIAFSATPLRMSEVVKQCAAIICHAGGMTDIALDHGKPLLLLPMQMEQTMTSHRVELLGAGVLFPIEAVPGLLPKLVKRLVDDVSLAAAAAGYAAGVPNVDQSLAVQRVIDGCEALLADARGVAPQEPA</sequence>
<proteinExistence type="predicted"/>
<dbReference type="AlphaFoldDB" id="A0A935TB29"/>
<feature type="domain" description="Erythromycin biosynthesis protein CIII-like C-terminal" evidence="1">
    <location>
        <begin position="291"/>
        <end position="374"/>
    </location>
</feature>
<dbReference type="Pfam" id="PF06722">
    <property type="entry name" value="EryCIII-like_C"/>
    <property type="match status" value="1"/>
</dbReference>
<dbReference type="Gene3D" id="3.40.50.2000">
    <property type="entry name" value="Glycogen Phosphorylase B"/>
    <property type="match status" value="2"/>
</dbReference>
<protein>
    <recommendedName>
        <fullName evidence="1">Erythromycin biosynthesis protein CIII-like C-terminal domain-containing protein</fullName>
    </recommendedName>
</protein>
<organism evidence="2 3">
    <name type="scientific">Candidatus Accumulibacter affinis</name>
    <dbReference type="NCBI Taxonomy" id="2954384"/>
    <lineage>
        <taxon>Bacteria</taxon>
        <taxon>Pseudomonadati</taxon>
        <taxon>Pseudomonadota</taxon>
        <taxon>Betaproteobacteria</taxon>
        <taxon>Candidatus Accumulibacter</taxon>
    </lineage>
</organism>
<comment type="caution">
    <text evidence="2">The sequence shown here is derived from an EMBL/GenBank/DDBJ whole genome shotgun (WGS) entry which is preliminary data.</text>
</comment>
<dbReference type="SUPFAM" id="SSF53756">
    <property type="entry name" value="UDP-Glycosyltransferase/glycogen phosphorylase"/>
    <property type="match status" value="1"/>
</dbReference>
<name>A0A935TB29_9PROT</name>
<evidence type="ECO:0000313" key="3">
    <source>
        <dbReference type="Proteomes" id="UP000706151"/>
    </source>
</evidence>
<dbReference type="GO" id="GO:0016757">
    <property type="term" value="F:glycosyltransferase activity"/>
    <property type="evidence" value="ECO:0007669"/>
    <property type="project" value="UniProtKB-ARBA"/>
</dbReference>
<reference evidence="2 3" key="1">
    <citation type="submission" date="2020-10" db="EMBL/GenBank/DDBJ databases">
        <title>Connecting structure to function with the recovery of over 1000 high-quality activated sludge metagenome-assembled genomes encoding full-length rRNA genes using long-read sequencing.</title>
        <authorList>
            <person name="Singleton C.M."/>
            <person name="Petriglieri F."/>
            <person name="Kristensen J.M."/>
            <person name="Kirkegaard R.H."/>
            <person name="Michaelsen T.Y."/>
            <person name="Andersen M.H."/>
            <person name="Karst S.M."/>
            <person name="Dueholm M.S."/>
            <person name="Nielsen P.H."/>
            <person name="Albertsen M."/>
        </authorList>
    </citation>
    <scope>NUCLEOTIDE SEQUENCE [LARGE SCALE GENOMIC DNA]</scope>
    <source>
        <strain evidence="2">Fred_18-Q3-R57-64_BAT3C.720</strain>
    </source>
</reference>
<accession>A0A935TB29</accession>
<dbReference type="EMBL" id="JADJOT010000008">
    <property type="protein sequence ID" value="MBK7954183.1"/>
    <property type="molecule type" value="Genomic_DNA"/>
</dbReference>
<gene>
    <name evidence="2" type="ORF">IPK02_09615</name>
</gene>
<dbReference type="InterPro" id="IPR010610">
    <property type="entry name" value="EryCIII-like_C"/>
</dbReference>
<evidence type="ECO:0000259" key="1">
    <source>
        <dbReference type="Pfam" id="PF06722"/>
    </source>
</evidence>
<dbReference type="Proteomes" id="UP000706151">
    <property type="component" value="Unassembled WGS sequence"/>
</dbReference>
<evidence type="ECO:0000313" key="2">
    <source>
        <dbReference type="EMBL" id="MBK7954183.1"/>
    </source>
</evidence>